<dbReference type="Proteomes" id="UP000199310">
    <property type="component" value="Unassembled WGS sequence"/>
</dbReference>
<dbReference type="AlphaFoldDB" id="A0A1I0NBX5"/>
<dbReference type="Pfam" id="PF06983">
    <property type="entry name" value="3-dmu-9_3-mt"/>
    <property type="match status" value="1"/>
</dbReference>
<dbReference type="PANTHER" id="PTHR33990">
    <property type="entry name" value="PROTEIN YJDN-RELATED"/>
    <property type="match status" value="1"/>
</dbReference>
<dbReference type="RefSeq" id="WP_089889027.1">
    <property type="nucleotide sequence ID" value="NZ_FOJG01000001.1"/>
</dbReference>
<evidence type="ECO:0000313" key="3">
    <source>
        <dbReference type="Proteomes" id="UP000199310"/>
    </source>
</evidence>
<keyword evidence="3" id="KW-1185">Reference proteome</keyword>
<dbReference type="Gene3D" id="3.10.180.10">
    <property type="entry name" value="2,3-Dihydroxybiphenyl 1,2-Dioxygenase, domain 1"/>
    <property type="match status" value="1"/>
</dbReference>
<evidence type="ECO:0000259" key="1">
    <source>
        <dbReference type="Pfam" id="PF06983"/>
    </source>
</evidence>
<evidence type="ECO:0000313" key="2">
    <source>
        <dbReference type="EMBL" id="SEV98511.1"/>
    </source>
</evidence>
<protein>
    <submittedName>
        <fullName evidence="2">PhnB protein</fullName>
    </submittedName>
</protein>
<proteinExistence type="predicted"/>
<dbReference type="InterPro" id="IPR029068">
    <property type="entry name" value="Glyas_Bleomycin-R_OHBP_Dase"/>
</dbReference>
<gene>
    <name evidence="2" type="ORF">SAMN04488122_0072</name>
</gene>
<accession>A0A1I0NBX5</accession>
<dbReference type="CDD" id="cd06588">
    <property type="entry name" value="PhnB_like"/>
    <property type="match status" value="1"/>
</dbReference>
<dbReference type="SUPFAM" id="SSF54593">
    <property type="entry name" value="Glyoxalase/Bleomycin resistance protein/Dihydroxybiphenyl dioxygenase"/>
    <property type="match status" value="1"/>
</dbReference>
<dbReference type="STRING" id="29529.SAMN04488122_0072"/>
<dbReference type="PANTHER" id="PTHR33990:SF1">
    <property type="entry name" value="PROTEIN YJDN"/>
    <property type="match status" value="1"/>
</dbReference>
<organism evidence="2 3">
    <name type="scientific">Chitinophaga arvensicola</name>
    <dbReference type="NCBI Taxonomy" id="29529"/>
    <lineage>
        <taxon>Bacteria</taxon>
        <taxon>Pseudomonadati</taxon>
        <taxon>Bacteroidota</taxon>
        <taxon>Chitinophagia</taxon>
        <taxon>Chitinophagales</taxon>
        <taxon>Chitinophagaceae</taxon>
        <taxon>Chitinophaga</taxon>
    </lineage>
</organism>
<sequence length="137" mass="15084">MSTSLTSYLTFGTNCREAMNFYKEILGGDLQLMTMGDSPMKDLPPQAKDLIMHAYLQAPGFALMASDGMNGEPPKTGDNVSLALGTESVEESERLFNGLSAGGKITMPLEETFWAHRFGMLVDKYGINWMVSFNKPM</sequence>
<reference evidence="3" key="1">
    <citation type="submission" date="2016-10" db="EMBL/GenBank/DDBJ databases">
        <authorList>
            <person name="Varghese N."/>
            <person name="Submissions S."/>
        </authorList>
    </citation>
    <scope>NUCLEOTIDE SEQUENCE [LARGE SCALE GENOMIC DNA]</scope>
    <source>
        <strain evidence="3">DSM 3695</strain>
    </source>
</reference>
<dbReference type="EMBL" id="FOJG01000001">
    <property type="protein sequence ID" value="SEV98511.1"/>
    <property type="molecule type" value="Genomic_DNA"/>
</dbReference>
<feature type="domain" description="PhnB-like" evidence="1">
    <location>
        <begin position="5"/>
        <end position="131"/>
    </location>
</feature>
<dbReference type="OrthoDB" id="9795306at2"/>
<name>A0A1I0NBX5_9BACT</name>
<dbReference type="InterPro" id="IPR028973">
    <property type="entry name" value="PhnB-like"/>
</dbReference>